<evidence type="ECO:0000256" key="2">
    <source>
        <dbReference type="ARBA" id="ARBA00022605"/>
    </source>
</evidence>
<dbReference type="KEGG" id="iod:EJO50_07210"/>
<feature type="active site" description="Proton acceptor" evidence="6">
    <location>
        <position position="12"/>
    </location>
</feature>
<dbReference type="AlphaFoldDB" id="A0A3S8ZS14"/>
<dbReference type="UniPathway" id="UPA00904">
    <property type="reaction ID" value="UER00871"/>
</dbReference>
<dbReference type="FunFam" id="3.40.50.1580:FF:000001">
    <property type="entry name" value="MTA/SAH nucleosidase family protein"/>
    <property type="match status" value="1"/>
</dbReference>
<feature type="active site" description="Proton donor" evidence="6">
    <location>
        <position position="198"/>
    </location>
</feature>
<comment type="similarity">
    <text evidence="6">Belongs to the PNP/UDP phosphorylase family. MtnN subfamily.</text>
</comment>
<evidence type="ECO:0000313" key="9">
    <source>
        <dbReference type="Proteomes" id="UP000282438"/>
    </source>
</evidence>
<comment type="catalytic activity">
    <reaction evidence="6">
        <text>S-methyl-5'-thioadenosine + H2O = 5-(methylsulfanyl)-D-ribose + adenine</text>
        <dbReference type="Rhea" id="RHEA:13617"/>
        <dbReference type="ChEBI" id="CHEBI:15377"/>
        <dbReference type="ChEBI" id="CHEBI:16708"/>
        <dbReference type="ChEBI" id="CHEBI:17509"/>
        <dbReference type="ChEBI" id="CHEBI:78440"/>
        <dbReference type="EC" id="3.2.2.9"/>
    </reaction>
</comment>
<feature type="binding site" evidence="6">
    <location>
        <begin position="174"/>
        <end position="175"/>
    </location>
    <ligand>
        <name>substrate</name>
    </ligand>
</feature>
<evidence type="ECO:0000256" key="6">
    <source>
        <dbReference type="HAMAP-Rule" id="MF_01684"/>
    </source>
</evidence>
<gene>
    <name evidence="6" type="primary">mtnN</name>
    <name evidence="8" type="ORF">EJO50_07210</name>
</gene>
<dbReference type="RefSeq" id="WP_125972836.1">
    <property type="nucleotide sequence ID" value="NZ_CP034433.1"/>
</dbReference>
<dbReference type="GO" id="GO:0008782">
    <property type="term" value="F:adenosylhomocysteine nucleosidase activity"/>
    <property type="evidence" value="ECO:0007669"/>
    <property type="project" value="UniProtKB-UniRule"/>
</dbReference>
<evidence type="ECO:0000259" key="7">
    <source>
        <dbReference type="Pfam" id="PF01048"/>
    </source>
</evidence>
<accession>A0A3S8ZS14</accession>
<comment type="function">
    <text evidence="6">Catalyzes the irreversible cleavage of the glycosidic bond in both 5'-methylthioadenosine (MTA) and S-adenosylhomocysteine (SAH/AdoHcy) to adenine and the corresponding thioribose, 5'-methylthioribose and S-ribosylhomocysteine, respectively. Also cleaves 5'-deoxyadenosine, a toxic by-product of radical S-adenosylmethionine (SAM) enzymes, into 5-deoxyribose and adenine.</text>
</comment>
<dbReference type="PANTHER" id="PTHR46832:SF1">
    <property type="entry name" value="5'-METHYLTHIOADENOSINE_S-ADENOSYLHOMOCYSTEINE NUCLEOSIDASE"/>
    <property type="match status" value="1"/>
</dbReference>
<dbReference type="GO" id="GO:0019284">
    <property type="term" value="P:L-methionine salvage from S-adenosylmethionine"/>
    <property type="evidence" value="ECO:0007669"/>
    <property type="project" value="TreeGrafter"/>
</dbReference>
<feature type="domain" description="Nucleoside phosphorylase" evidence="7">
    <location>
        <begin position="2"/>
        <end position="225"/>
    </location>
</feature>
<dbReference type="NCBIfam" id="TIGR01704">
    <property type="entry name" value="MTA_SAH-Nsdase"/>
    <property type="match status" value="1"/>
</dbReference>
<organism evidence="8 9">
    <name type="scientific">Iodobacter ciconiae</name>
    <dbReference type="NCBI Taxonomy" id="2496266"/>
    <lineage>
        <taxon>Bacteria</taxon>
        <taxon>Pseudomonadati</taxon>
        <taxon>Pseudomonadota</taxon>
        <taxon>Betaproteobacteria</taxon>
        <taxon>Neisseriales</taxon>
        <taxon>Chitinibacteraceae</taxon>
        <taxon>Iodobacter</taxon>
    </lineage>
</organism>
<comment type="catalytic activity">
    <reaction evidence="6">
        <text>S-adenosyl-L-homocysteine + H2O = S-(5-deoxy-D-ribos-5-yl)-L-homocysteine + adenine</text>
        <dbReference type="Rhea" id="RHEA:17805"/>
        <dbReference type="ChEBI" id="CHEBI:15377"/>
        <dbReference type="ChEBI" id="CHEBI:16708"/>
        <dbReference type="ChEBI" id="CHEBI:57856"/>
        <dbReference type="ChEBI" id="CHEBI:58195"/>
        <dbReference type="EC" id="3.2.2.9"/>
    </reaction>
</comment>
<feature type="binding site" evidence="6">
    <location>
        <position position="153"/>
    </location>
    <ligand>
        <name>substrate</name>
    </ligand>
</feature>
<sequence length="250" mass="26401">MKIGIIGAMEPEVVHLIASLENSSKETIAGIDFYSGTLADHQVIVTRSGIGKVAASIATTLLIAKYQPEAIINTGSAGGFVDHLSIGDIVISSEVRHHDVDVTAFGYEIGQMAQQPAAFTPDANLVAAAHRAVASLGQVQAIDGLICTGDSFICDSTRTAQMLKNFPTMAACEMEAAAIAQVCYQHDVPFVIIRSLSDNANNDSPIDFDQYIIKAGHHSALMVIALLGQLDAAGGSFQAINKQQKIQALH</sequence>
<reference evidence="8 9" key="1">
    <citation type="submission" date="2018-12" db="EMBL/GenBank/DDBJ databases">
        <title>Complete genome sequence of Iodobacter sp. H11R3.</title>
        <authorList>
            <person name="Bae J.-W."/>
        </authorList>
    </citation>
    <scope>NUCLEOTIDE SEQUENCE [LARGE SCALE GENOMIC DNA]</scope>
    <source>
        <strain evidence="8 9">H11R3</strain>
    </source>
</reference>
<dbReference type="InterPro" id="IPR000845">
    <property type="entry name" value="Nucleoside_phosphorylase_d"/>
</dbReference>
<dbReference type="GO" id="GO:0019509">
    <property type="term" value="P:L-methionine salvage from methylthioadenosine"/>
    <property type="evidence" value="ECO:0007669"/>
    <property type="project" value="UniProtKB-UniRule"/>
</dbReference>
<dbReference type="CDD" id="cd09008">
    <property type="entry name" value="MTAN"/>
    <property type="match status" value="1"/>
</dbReference>
<dbReference type="SUPFAM" id="SSF53167">
    <property type="entry name" value="Purine and uridine phosphorylases"/>
    <property type="match status" value="1"/>
</dbReference>
<dbReference type="Pfam" id="PF01048">
    <property type="entry name" value="PNP_UDP_1"/>
    <property type="match status" value="1"/>
</dbReference>
<evidence type="ECO:0000256" key="4">
    <source>
        <dbReference type="ARBA" id="ARBA00023167"/>
    </source>
</evidence>
<dbReference type="PANTHER" id="PTHR46832">
    <property type="entry name" value="5'-METHYLTHIOADENOSINE/S-ADENOSYLHOMOCYSTEINE NUCLEOSIDASE"/>
    <property type="match status" value="1"/>
</dbReference>
<protein>
    <recommendedName>
        <fullName evidence="6">5'-methylthioadenosine/S-adenosylhomocysteine nucleosidase</fullName>
        <shortName evidence="6">MTA/SAH nucleosidase</shortName>
        <shortName evidence="6">MTAN</shortName>
        <ecNumber evidence="6">3.2.2.9</ecNumber>
    </recommendedName>
    <alternativeName>
        <fullName evidence="6">5'-deoxyadenosine nucleosidase</fullName>
        <shortName evidence="6">DOA nucleosidase</shortName>
        <shortName evidence="6">dAdo nucleosidase</shortName>
    </alternativeName>
    <alternativeName>
        <fullName evidence="6">5'-methylthioadenosine nucleosidase</fullName>
        <shortName evidence="6">MTA nucleosidase</shortName>
    </alternativeName>
    <alternativeName>
        <fullName evidence="6">S-adenosylhomocysteine nucleosidase</fullName>
        <shortName evidence="6">AdoHcy nucleosidase</shortName>
        <shortName evidence="6">SAH nucleosidase</shortName>
        <shortName evidence="6">SRH nucleosidase</shortName>
    </alternativeName>
</protein>
<keyword evidence="8" id="KW-0326">Glycosidase</keyword>
<dbReference type="HAMAP" id="MF_01684">
    <property type="entry name" value="Salvage_MtnN"/>
    <property type="match status" value="1"/>
</dbReference>
<dbReference type="Proteomes" id="UP000282438">
    <property type="component" value="Chromosome"/>
</dbReference>
<name>A0A3S8ZS14_9NEIS</name>
<feature type="binding site" evidence="6">
    <location>
        <position position="78"/>
    </location>
    <ligand>
        <name>substrate</name>
    </ligand>
</feature>
<dbReference type="OrthoDB" id="9792278at2"/>
<dbReference type="InterPro" id="IPR035994">
    <property type="entry name" value="Nucleoside_phosphorylase_sf"/>
</dbReference>
<proteinExistence type="inferred from homology"/>
<dbReference type="GO" id="GO:0008930">
    <property type="term" value="F:methylthioadenosine nucleosidase activity"/>
    <property type="evidence" value="ECO:0007669"/>
    <property type="project" value="UniProtKB-UniRule"/>
</dbReference>
<dbReference type="EC" id="3.2.2.9" evidence="6"/>
<evidence type="ECO:0000256" key="1">
    <source>
        <dbReference type="ARBA" id="ARBA00004945"/>
    </source>
</evidence>
<keyword evidence="4 6" id="KW-0486">Methionine biosynthesis</keyword>
<comment type="pathway">
    <text evidence="1 6">Amino-acid biosynthesis; L-methionine biosynthesis via salvage pathway; S-methyl-5-thio-alpha-D-ribose 1-phosphate from S-methyl-5'-thioadenosine (hydrolase route): step 1/2.</text>
</comment>
<evidence type="ECO:0000256" key="3">
    <source>
        <dbReference type="ARBA" id="ARBA00022801"/>
    </source>
</evidence>
<dbReference type="InterPro" id="IPR010049">
    <property type="entry name" value="MTA_SAH_Nsdase"/>
</dbReference>
<dbReference type="EMBL" id="CP034433">
    <property type="protein sequence ID" value="AZN36293.1"/>
    <property type="molecule type" value="Genomic_DNA"/>
</dbReference>
<dbReference type="Gene3D" id="3.40.50.1580">
    <property type="entry name" value="Nucleoside phosphorylase domain"/>
    <property type="match status" value="1"/>
</dbReference>
<keyword evidence="9" id="KW-1185">Reference proteome</keyword>
<dbReference type="GO" id="GO:0009164">
    <property type="term" value="P:nucleoside catabolic process"/>
    <property type="evidence" value="ECO:0007669"/>
    <property type="project" value="InterPro"/>
</dbReference>
<keyword evidence="2 6" id="KW-0028">Amino-acid biosynthesis</keyword>
<evidence type="ECO:0000256" key="5">
    <source>
        <dbReference type="ARBA" id="ARBA00050313"/>
    </source>
</evidence>
<dbReference type="NCBIfam" id="NF004079">
    <property type="entry name" value="PRK05584.1"/>
    <property type="match status" value="1"/>
</dbReference>
<dbReference type="GO" id="GO:0005829">
    <property type="term" value="C:cytosol"/>
    <property type="evidence" value="ECO:0007669"/>
    <property type="project" value="TreeGrafter"/>
</dbReference>
<comment type="catalytic activity">
    <reaction evidence="5">
        <text>5'-deoxyadenosine + H2O = 5-deoxy-D-ribose + adenine</text>
        <dbReference type="Rhea" id="RHEA:29859"/>
        <dbReference type="ChEBI" id="CHEBI:15377"/>
        <dbReference type="ChEBI" id="CHEBI:16708"/>
        <dbReference type="ChEBI" id="CHEBI:17319"/>
        <dbReference type="ChEBI" id="CHEBI:149540"/>
        <dbReference type="EC" id="3.2.2.9"/>
    </reaction>
    <physiologicalReaction direction="left-to-right" evidence="5">
        <dbReference type="Rhea" id="RHEA:29860"/>
    </physiologicalReaction>
</comment>
<evidence type="ECO:0000313" key="8">
    <source>
        <dbReference type="EMBL" id="AZN36293.1"/>
    </source>
</evidence>
<keyword evidence="3 6" id="KW-0378">Hydrolase</keyword>